<evidence type="ECO:0000313" key="2">
    <source>
        <dbReference type="EMBL" id="EDL88375.1"/>
    </source>
</evidence>
<dbReference type="AlphaFoldDB" id="A6KE70"/>
<reference evidence="2 3" key="1">
    <citation type="submission" date="2005-07" db="EMBL/GenBank/DDBJ databases">
        <authorList>
            <person name="Mural R.J."/>
            <person name="Li P.W."/>
            <person name="Adams M.D."/>
            <person name="Amanatides P.G."/>
            <person name="Baden-Tillson H."/>
            <person name="Barnstead M."/>
            <person name="Chin S.H."/>
            <person name="Dew I."/>
            <person name="Evans C.A."/>
            <person name="Ferriera S."/>
            <person name="Flanigan M."/>
            <person name="Fosler C."/>
            <person name="Glodek A."/>
            <person name="Gu Z."/>
            <person name="Holt R.A."/>
            <person name="Jennings D."/>
            <person name="Kraft C.L."/>
            <person name="Lu F."/>
            <person name="Nguyen T."/>
            <person name="Nusskern D.R."/>
            <person name="Pfannkoch C.M."/>
            <person name="Sitter C."/>
            <person name="Sutton G.G."/>
            <person name="Venter J.C."/>
            <person name="Wang Z."/>
            <person name="Woodage T."/>
            <person name="Zheng X.H."/>
            <person name="Zhong F."/>
        </authorList>
    </citation>
    <scope>NUCLEOTIDE SEQUENCE [LARGE SCALE GENOMIC DNA]</scope>
    <source>
        <strain>BN</strain>
        <strain evidence="3">Sprague-Dawley</strain>
    </source>
</reference>
<dbReference type="EMBL" id="CH474040">
    <property type="protein sequence ID" value="EDL88375.1"/>
    <property type="molecule type" value="Genomic_DNA"/>
</dbReference>
<proteinExistence type="predicted"/>
<protein>
    <submittedName>
        <fullName evidence="2">RCG61271</fullName>
    </submittedName>
</protein>
<evidence type="ECO:0000313" key="3">
    <source>
        <dbReference type="Proteomes" id="UP000234681"/>
    </source>
</evidence>
<keyword evidence="1" id="KW-1133">Transmembrane helix</keyword>
<dbReference type="Proteomes" id="UP000234681">
    <property type="component" value="Chromosome 15"/>
</dbReference>
<evidence type="ECO:0000256" key="1">
    <source>
        <dbReference type="SAM" id="Phobius"/>
    </source>
</evidence>
<keyword evidence="1" id="KW-0472">Membrane</keyword>
<sequence length="69" mass="7607">MESHHVSPAEAGTLISAVLGVISVYSRQAGQMSQRFKILITFTIDHLILLSHLFSTTCYMPGIIEYKPG</sequence>
<keyword evidence="1" id="KW-0812">Transmembrane</keyword>
<gene>
    <name evidence="2" type="ORF">rCG_61271</name>
</gene>
<organism evidence="2 3">
    <name type="scientific">Rattus norvegicus</name>
    <name type="common">Rat</name>
    <dbReference type="NCBI Taxonomy" id="10116"/>
    <lineage>
        <taxon>Eukaryota</taxon>
        <taxon>Metazoa</taxon>
        <taxon>Chordata</taxon>
        <taxon>Craniata</taxon>
        <taxon>Vertebrata</taxon>
        <taxon>Euteleostomi</taxon>
        <taxon>Mammalia</taxon>
        <taxon>Eutheria</taxon>
        <taxon>Euarchontoglires</taxon>
        <taxon>Glires</taxon>
        <taxon>Rodentia</taxon>
        <taxon>Myomorpha</taxon>
        <taxon>Muroidea</taxon>
        <taxon>Muridae</taxon>
        <taxon>Murinae</taxon>
        <taxon>Rattus</taxon>
    </lineage>
</organism>
<feature type="transmembrane region" description="Helical" evidence="1">
    <location>
        <begin position="38"/>
        <end position="64"/>
    </location>
</feature>
<name>A6KE70_RAT</name>
<accession>A6KE70</accession>
<feature type="transmembrane region" description="Helical" evidence="1">
    <location>
        <begin position="6"/>
        <end position="26"/>
    </location>
</feature>